<feature type="region of interest" description="Disordered" evidence="1">
    <location>
        <begin position="65"/>
        <end position="96"/>
    </location>
</feature>
<evidence type="ECO:0000256" key="1">
    <source>
        <dbReference type="SAM" id="MobiDB-lite"/>
    </source>
</evidence>
<name>A0A699ZBU4_HAELA</name>
<dbReference type="AlphaFoldDB" id="A0A699ZBU4"/>
<dbReference type="Proteomes" id="UP000485058">
    <property type="component" value="Unassembled WGS sequence"/>
</dbReference>
<evidence type="ECO:0000313" key="2">
    <source>
        <dbReference type="EMBL" id="GFH16518.1"/>
    </source>
</evidence>
<reference evidence="2 3" key="1">
    <citation type="submission" date="2020-02" db="EMBL/GenBank/DDBJ databases">
        <title>Draft genome sequence of Haematococcus lacustris strain NIES-144.</title>
        <authorList>
            <person name="Morimoto D."/>
            <person name="Nakagawa S."/>
            <person name="Yoshida T."/>
            <person name="Sawayama S."/>
        </authorList>
    </citation>
    <scope>NUCLEOTIDE SEQUENCE [LARGE SCALE GENOMIC DNA]</scope>
    <source>
        <strain evidence="2 3">NIES-144</strain>
    </source>
</reference>
<sequence>MASPRFARDKEARDKVAGHPVSFILIHIQQHVCPPPAPTSSQLGQDCWAAFGGGMGPESTNDCPTCGGRAHQPGPGGVHSPRTAAPQHPPTPAAAGHQAEHAYFHPKASGLDRKASLRVPFRTAAQTVAGLGSLSSRQVAGGSYQLTYLDEDMLIGRATALGGVFIFSRAP</sequence>
<evidence type="ECO:0000313" key="3">
    <source>
        <dbReference type="Proteomes" id="UP000485058"/>
    </source>
</evidence>
<gene>
    <name evidence="2" type="ORF">HaLaN_12948</name>
</gene>
<comment type="caution">
    <text evidence="2">The sequence shown here is derived from an EMBL/GenBank/DDBJ whole genome shotgun (WGS) entry which is preliminary data.</text>
</comment>
<organism evidence="2 3">
    <name type="scientific">Haematococcus lacustris</name>
    <name type="common">Green alga</name>
    <name type="synonym">Haematococcus pluvialis</name>
    <dbReference type="NCBI Taxonomy" id="44745"/>
    <lineage>
        <taxon>Eukaryota</taxon>
        <taxon>Viridiplantae</taxon>
        <taxon>Chlorophyta</taxon>
        <taxon>core chlorophytes</taxon>
        <taxon>Chlorophyceae</taxon>
        <taxon>CS clade</taxon>
        <taxon>Chlamydomonadales</taxon>
        <taxon>Haematococcaceae</taxon>
        <taxon>Haematococcus</taxon>
    </lineage>
</organism>
<accession>A0A699ZBU4</accession>
<protein>
    <submittedName>
        <fullName evidence="2">PAP_fibrillin domain-containing protein</fullName>
    </submittedName>
</protein>
<keyword evidence="3" id="KW-1185">Reference proteome</keyword>
<proteinExistence type="predicted"/>
<dbReference type="EMBL" id="BLLF01001008">
    <property type="protein sequence ID" value="GFH16518.1"/>
    <property type="molecule type" value="Genomic_DNA"/>
</dbReference>